<sequence>MYRLIHSSMHSHMCTFSMRLIFFILLFLFACV</sequence>
<proteinExistence type="predicted"/>
<dbReference type="PROSITE" id="PS51257">
    <property type="entry name" value="PROKAR_LIPOPROTEIN"/>
    <property type="match status" value="1"/>
</dbReference>
<name>A0A0E9P6Q3_ANGAN</name>
<organism evidence="2">
    <name type="scientific">Anguilla anguilla</name>
    <name type="common">European freshwater eel</name>
    <name type="synonym">Muraena anguilla</name>
    <dbReference type="NCBI Taxonomy" id="7936"/>
    <lineage>
        <taxon>Eukaryota</taxon>
        <taxon>Metazoa</taxon>
        <taxon>Chordata</taxon>
        <taxon>Craniata</taxon>
        <taxon>Vertebrata</taxon>
        <taxon>Euteleostomi</taxon>
        <taxon>Actinopterygii</taxon>
        <taxon>Neopterygii</taxon>
        <taxon>Teleostei</taxon>
        <taxon>Anguilliformes</taxon>
        <taxon>Anguillidae</taxon>
        <taxon>Anguilla</taxon>
    </lineage>
</organism>
<keyword evidence="1" id="KW-1133">Transmembrane helix</keyword>
<dbReference type="AlphaFoldDB" id="A0A0E9P6Q3"/>
<reference evidence="2" key="2">
    <citation type="journal article" date="2015" name="Fish Shellfish Immunol.">
        <title>Early steps in the European eel (Anguilla anguilla)-Vibrio vulnificus interaction in the gills: Role of the RtxA13 toxin.</title>
        <authorList>
            <person name="Callol A."/>
            <person name="Pajuelo D."/>
            <person name="Ebbesson L."/>
            <person name="Teles M."/>
            <person name="MacKenzie S."/>
            <person name="Amaro C."/>
        </authorList>
    </citation>
    <scope>NUCLEOTIDE SEQUENCE</scope>
</reference>
<keyword evidence="1" id="KW-0812">Transmembrane</keyword>
<dbReference type="EMBL" id="GBXM01109004">
    <property type="protein sequence ID" value="JAG99572.1"/>
    <property type="molecule type" value="Transcribed_RNA"/>
</dbReference>
<feature type="transmembrane region" description="Helical" evidence="1">
    <location>
        <begin position="12"/>
        <end position="30"/>
    </location>
</feature>
<keyword evidence="1" id="KW-0472">Membrane</keyword>
<accession>A0A0E9P6Q3</accession>
<protein>
    <submittedName>
        <fullName evidence="2">Uncharacterized protein</fullName>
    </submittedName>
</protein>
<evidence type="ECO:0000256" key="1">
    <source>
        <dbReference type="SAM" id="Phobius"/>
    </source>
</evidence>
<evidence type="ECO:0000313" key="2">
    <source>
        <dbReference type="EMBL" id="JAG99572.1"/>
    </source>
</evidence>
<reference evidence="2" key="1">
    <citation type="submission" date="2014-11" db="EMBL/GenBank/DDBJ databases">
        <authorList>
            <person name="Amaro Gonzalez C."/>
        </authorList>
    </citation>
    <scope>NUCLEOTIDE SEQUENCE</scope>
</reference>